<reference evidence="1 2" key="1">
    <citation type="submission" date="2019-07" db="EMBL/GenBank/DDBJ databases">
        <title>Whole genome shotgun sequence of Actinotalea fermentans NBRC 105374.</title>
        <authorList>
            <person name="Hosoyama A."/>
            <person name="Uohara A."/>
            <person name="Ohji S."/>
            <person name="Ichikawa N."/>
        </authorList>
    </citation>
    <scope>NUCLEOTIDE SEQUENCE [LARGE SCALE GENOMIC DNA]</scope>
    <source>
        <strain evidence="1 2">NBRC 105374</strain>
    </source>
</reference>
<evidence type="ECO:0000313" key="1">
    <source>
        <dbReference type="EMBL" id="GEN80043.1"/>
    </source>
</evidence>
<sequence>MDEKLPLDRQAEDDAVARVRDADPAVHASLTDADLTALRAAVDRRRGAADGATDELAARRWRRLTSWPARAAAVAAVALVAGGGGGYALGAAGGDEGTGGADLTAEAPISLSAPESAAAEGGADMAATDGAAVAGPARMAGADTYWGGWYGRTVFSSDGLSDAPATGRAWALDAGAVSSAGASAAAAALGVSGEPRLEYGSWVVGSTDGTGPTVSLSADGLGSLSYWDPTMETWACAATLEGGTDAVEPGLVDPVAPQTCEERDLGDAPTGEAAADVLRERMSALGVDPAGYEVVVEDSGDPAYAYVVGHQVVDGQRTGLTWNATLTGAGVSGLYGFTAALVDLGEYDVISPAAAVERLNDPRFGASVSGPVRMAESAASVSVAPEEPDGTPPAPLTPGSAFAWPVQFVTITQARLGVAVVTGADGATALAPSYELTGADGSVWSVIAVDEAQLQFATD</sequence>
<proteinExistence type="predicted"/>
<organism evidence="1 2">
    <name type="scientific">Actinotalea fermentans</name>
    <dbReference type="NCBI Taxonomy" id="43671"/>
    <lineage>
        <taxon>Bacteria</taxon>
        <taxon>Bacillati</taxon>
        <taxon>Actinomycetota</taxon>
        <taxon>Actinomycetes</taxon>
        <taxon>Micrococcales</taxon>
        <taxon>Cellulomonadaceae</taxon>
        <taxon>Actinotalea</taxon>
    </lineage>
</organism>
<dbReference type="EMBL" id="BJYK01000004">
    <property type="protein sequence ID" value="GEN80043.1"/>
    <property type="molecule type" value="Genomic_DNA"/>
</dbReference>
<comment type="caution">
    <text evidence="1">The sequence shown here is derived from an EMBL/GenBank/DDBJ whole genome shotgun (WGS) entry which is preliminary data.</text>
</comment>
<dbReference type="RefSeq" id="WP_146819469.1">
    <property type="nucleotide sequence ID" value="NZ_BJYK01000004.1"/>
</dbReference>
<dbReference type="OrthoDB" id="3268840at2"/>
<gene>
    <name evidence="1" type="ORF">AFE02nite_17770</name>
</gene>
<protein>
    <submittedName>
        <fullName evidence="1">Uncharacterized protein</fullName>
    </submittedName>
</protein>
<keyword evidence="2" id="KW-1185">Reference proteome</keyword>
<dbReference type="AlphaFoldDB" id="A0A511YXV8"/>
<dbReference type="Proteomes" id="UP000321484">
    <property type="component" value="Unassembled WGS sequence"/>
</dbReference>
<evidence type="ECO:0000313" key="2">
    <source>
        <dbReference type="Proteomes" id="UP000321484"/>
    </source>
</evidence>
<accession>A0A511YXV8</accession>
<name>A0A511YXV8_9CELL</name>